<dbReference type="AlphaFoldDB" id="A0AAD6TZ59"/>
<sequence length="194" mass="21131">MNPSDPSAIQPSRWPGRLQASSSPSCPKLYQGHHWATKPRQDIAKLITRSSPSPWMAACTTSSSASSFGSNSSPARCTFKFLCTSTVLTKSPPTAAHLHTYTVRAVDLYFSPVSRCRARGTWCCCSTPPPPRGSAHPRCYPLRCSPRVACRRVVHATGAAAAELLAARLRRRLRRELGRAAWVRVQEDGAGARS</sequence>
<name>A0AAD6TZ59_9AGAR</name>
<reference evidence="2" key="1">
    <citation type="submission" date="2023-03" db="EMBL/GenBank/DDBJ databases">
        <title>Massive genome expansion in bonnet fungi (Mycena s.s.) driven by repeated elements and novel gene families across ecological guilds.</title>
        <authorList>
            <consortium name="Lawrence Berkeley National Laboratory"/>
            <person name="Harder C.B."/>
            <person name="Miyauchi S."/>
            <person name="Viragh M."/>
            <person name="Kuo A."/>
            <person name="Thoen E."/>
            <person name="Andreopoulos B."/>
            <person name="Lu D."/>
            <person name="Skrede I."/>
            <person name="Drula E."/>
            <person name="Henrissat B."/>
            <person name="Morin E."/>
            <person name="Kohler A."/>
            <person name="Barry K."/>
            <person name="LaButti K."/>
            <person name="Morin E."/>
            <person name="Salamov A."/>
            <person name="Lipzen A."/>
            <person name="Mereny Z."/>
            <person name="Hegedus B."/>
            <person name="Baldrian P."/>
            <person name="Stursova M."/>
            <person name="Weitz H."/>
            <person name="Taylor A."/>
            <person name="Grigoriev I.V."/>
            <person name="Nagy L.G."/>
            <person name="Martin F."/>
            <person name="Kauserud H."/>
        </authorList>
    </citation>
    <scope>NUCLEOTIDE SEQUENCE</scope>
    <source>
        <strain evidence="2">CBHHK173m</strain>
    </source>
</reference>
<dbReference type="Proteomes" id="UP001222325">
    <property type="component" value="Unassembled WGS sequence"/>
</dbReference>
<organism evidence="2 3">
    <name type="scientific">Mycena belliarum</name>
    <dbReference type="NCBI Taxonomy" id="1033014"/>
    <lineage>
        <taxon>Eukaryota</taxon>
        <taxon>Fungi</taxon>
        <taxon>Dikarya</taxon>
        <taxon>Basidiomycota</taxon>
        <taxon>Agaricomycotina</taxon>
        <taxon>Agaricomycetes</taxon>
        <taxon>Agaricomycetidae</taxon>
        <taxon>Agaricales</taxon>
        <taxon>Marasmiineae</taxon>
        <taxon>Mycenaceae</taxon>
        <taxon>Mycena</taxon>
    </lineage>
</organism>
<proteinExistence type="predicted"/>
<gene>
    <name evidence="2" type="ORF">B0H15DRAFT_856507</name>
</gene>
<evidence type="ECO:0000313" key="2">
    <source>
        <dbReference type="EMBL" id="KAJ7080594.1"/>
    </source>
</evidence>
<feature type="compositionally biased region" description="Polar residues" evidence="1">
    <location>
        <begin position="1"/>
        <end position="10"/>
    </location>
</feature>
<evidence type="ECO:0000313" key="3">
    <source>
        <dbReference type="Proteomes" id="UP001222325"/>
    </source>
</evidence>
<protein>
    <submittedName>
        <fullName evidence="2">Uncharacterized protein</fullName>
    </submittedName>
</protein>
<keyword evidence="3" id="KW-1185">Reference proteome</keyword>
<comment type="caution">
    <text evidence="2">The sequence shown here is derived from an EMBL/GenBank/DDBJ whole genome shotgun (WGS) entry which is preliminary data.</text>
</comment>
<feature type="region of interest" description="Disordered" evidence="1">
    <location>
        <begin position="1"/>
        <end position="25"/>
    </location>
</feature>
<evidence type="ECO:0000256" key="1">
    <source>
        <dbReference type="SAM" id="MobiDB-lite"/>
    </source>
</evidence>
<accession>A0AAD6TZ59</accession>
<dbReference type="EMBL" id="JARJCN010000054">
    <property type="protein sequence ID" value="KAJ7080594.1"/>
    <property type="molecule type" value="Genomic_DNA"/>
</dbReference>